<keyword evidence="4" id="KW-1185">Reference proteome</keyword>
<proteinExistence type="predicted"/>
<dbReference type="PANTHER" id="PTHR37841:SF1">
    <property type="entry name" value="DUF3298 DOMAIN-CONTAINING PROTEIN"/>
    <property type="match status" value="1"/>
</dbReference>
<dbReference type="Gene3D" id="1.25.40.10">
    <property type="entry name" value="Tetratricopeptide repeat domain"/>
    <property type="match status" value="1"/>
</dbReference>
<feature type="compositionally biased region" description="Polar residues" evidence="1">
    <location>
        <begin position="241"/>
        <end position="259"/>
    </location>
</feature>
<dbReference type="Proteomes" id="UP000199182">
    <property type="component" value="Unassembled WGS sequence"/>
</dbReference>
<evidence type="ECO:0000256" key="2">
    <source>
        <dbReference type="SAM" id="Phobius"/>
    </source>
</evidence>
<feature type="transmembrane region" description="Helical" evidence="2">
    <location>
        <begin position="134"/>
        <end position="158"/>
    </location>
</feature>
<keyword evidence="2" id="KW-1133">Transmembrane helix</keyword>
<dbReference type="Pfam" id="PF14903">
    <property type="entry name" value="WG_beta_rep"/>
    <property type="match status" value="5"/>
</dbReference>
<feature type="region of interest" description="Disordered" evidence="1">
    <location>
        <begin position="241"/>
        <end position="272"/>
    </location>
</feature>
<protein>
    <submittedName>
        <fullName evidence="3">Uncharacterized Zn-finger containing protein, UPF0148 family</fullName>
    </submittedName>
</protein>
<name>A0A1G9UQ95_9FIRM</name>
<dbReference type="RefSeq" id="WP_205408643.1">
    <property type="nucleotide sequence ID" value="NZ_FNID01000002.1"/>
</dbReference>
<sequence length="625" mass="67615">MKHCESCGASLHKKDLFCPKCGAKQVLEETASPALGKQIVNDVIHISDEDVVLIMSDGERPYEVKTEEELAEEERAYQEDREPIYAAASKTEAAAQNEPPVVKSKARSKWGSFYRVIKSAPAEASELREHRQSLLGIFVASAAVLAILAAAVTGWAYLSTDSFMLQAAVKAAQAGNYESAIASLERLTVKDGENPEVYYQLCLCYRASKQDGKALVTAQLGYDSTKDERLSALVTELTGSSAGKTSGVGQAQQPQNSAGAFTPEESDTRPALPSAQLPKVAPVKIQMIIEPAYEAADQFVDGLARVKLNGKWGFINKTNTLVVPAQYDETQYFREELAAVKTGGKWGYIDKTGAVRIAPQYSNTLGFSEGFAASLLNGKWGFIDATGKMGLQYEAAESFSGGLAAVETGKTFGFVNSKGEMVVPAIYQKVLPFAEGAAAVLLDGKWGYIDTVGRTIILPQYEEAYSFQNGVARVKSGGKYGYINRMGWQLTPFEYDQAWGFSEGLATVRVGKLYGYVNLNGEMVIEPTLEDISSFSQGLLPYKQGDVWGYLNADEQIAIQPQFAEAGRFYGGLAKVKNDEGLCGYINLAGETVCAPEYEDGGVLTDGLIPVKKNGLWGYLAVTQS</sequence>
<reference evidence="3 4" key="1">
    <citation type="submission" date="2016-10" db="EMBL/GenBank/DDBJ databases">
        <authorList>
            <person name="de Groot N.N."/>
        </authorList>
    </citation>
    <scope>NUCLEOTIDE SEQUENCE [LARGE SCALE GENOMIC DNA]</scope>
    <source>
        <strain evidence="3 4">CGMCC 1.5012</strain>
    </source>
</reference>
<dbReference type="STRING" id="258515.SAMN05192585_10287"/>
<keyword evidence="2" id="KW-0812">Transmembrane</keyword>
<evidence type="ECO:0000256" key="1">
    <source>
        <dbReference type="SAM" id="MobiDB-lite"/>
    </source>
</evidence>
<dbReference type="InterPro" id="IPR011990">
    <property type="entry name" value="TPR-like_helical_dom_sf"/>
</dbReference>
<accession>A0A1G9UQ95</accession>
<evidence type="ECO:0000313" key="3">
    <source>
        <dbReference type="EMBL" id="SDM62027.1"/>
    </source>
</evidence>
<dbReference type="AlphaFoldDB" id="A0A1G9UQ95"/>
<organism evidence="3 4">
    <name type="scientific">Acetanaerobacterium elongatum</name>
    <dbReference type="NCBI Taxonomy" id="258515"/>
    <lineage>
        <taxon>Bacteria</taxon>
        <taxon>Bacillati</taxon>
        <taxon>Bacillota</taxon>
        <taxon>Clostridia</taxon>
        <taxon>Eubacteriales</taxon>
        <taxon>Oscillospiraceae</taxon>
        <taxon>Acetanaerobacterium</taxon>
    </lineage>
</organism>
<dbReference type="SUPFAM" id="SSF69360">
    <property type="entry name" value="Cell wall binding repeat"/>
    <property type="match status" value="1"/>
</dbReference>
<dbReference type="PANTHER" id="PTHR37841">
    <property type="entry name" value="GLR2918 PROTEIN"/>
    <property type="match status" value="1"/>
</dbReference>
<dbReference type="InterPro" id="IPR032774">
    <property type="entry name" value="WG_beta_rep"/>
</dbReference>
<keyword evidence="2" id="KW-0472">Membrane</keyword>
<dbReference type="EMBL" id="FNID01000002">
    <property type="protein sequence ID" value="SDM62027.1"/>
    <property type="molecule type" value="Genomic_DNA"/>
</dbReference>
<evidence type="ECO:0000313" key="4">
    <source>
        <dbReference type="Proteomes" id="UP000199182"/>
    </source>
</evidence>
<gene>
    <name evidence="3" type="ORF">SAMN05192585_10287</name>
</gene>
<dbReference type="SUPFAM" id="SSF48452">
    <property type="entry name" value="TPR-like"/>
    <property type="match status" value="1"/>
</dbReference>